<dbReference type="GO" id="GO:0005886">
    <property type="term" value="C:plasma membrane"/>
    <property type="evidence" value="ECO:0007669"/>
    <property type="project" value="UniProtKB-SubCell"/>
</dbReference>
<feature type="transmembrane region" description="Helical" evidence="5">
    <location>
        <begin position="140"/>
        <end position="158"/>
    </location>
</feature>
<evidence type="ECO:0000256" key="1">
    <source>
        <dbReference type="ARBA" id="ARBA00022475"/>
    </source>
</evidence>
<gene>
    <name evidence="6" type="ORF">DI616_06100</name>
</gene>
<evidence type="ECO:0000256" key="2">
    <source>
        <dbReference type="ARBA" id="ARBA00022692"/>
    </source>
</evidence>
<dbReference type="Proteomes" id="UP000315344">
    <property type="component" value="Unassembled WGS sequence"/>
</dbReference>
<protein>
    <recommendedName>
        <fullName evidence="5">UPF0314 protein DI616_06100</fullName>
    </recommendedName>
</protein>
<keyword evidence="3 5" id="KW-1133">Transmembrane helix</keyword>
<evidence type="ECO:0000256" key="3">
    <source>
        <dbReference type="ARBA" id="ARBA00022989"/>
    </source>
</evidence>
<reference evidence="6 7" key="1">
    <citation type="journal article" date="2017" name="Nat. Commun.">
        <title>In situ click chemistry generation of cyclooxygenase-2 inhibitors.</title>
        <authorList>
            <person name="Bhardwaj A."/>
            <person name="Kaur J."/>
            <person name="Wuest M."/>
            <person name="Wuest F."/>
        </authorList>
    </citation>
    <scope>NUCLEOTIDE SEQUENCE [LARGE SCALE GENOMIC DNA]</scope>
    <source>
        <strain evidence="6">S2_012_000_R3_94</strain>
    </source>
</reference>
<keyword evidence="2 5" id="KW-0812">Transmembrane</keyword>
<evidence type="ECO:0000256" key="5">
    <source>
        <dbReference type="HAMAP-Rule" id="MF_01514"/>
    </source>
</evidence>
<dbReference type="AlphaFoldDB" id="A0A533I905"/>
<evidence type="ECO:0000256" key="4">
    <source>
        <dbReference type="ARBA" id="ARBA00023136"/>
    </source>
</evidence>
<accession>A0A533I905</accession>
<proteinExistence type="inferred from homology"/>
<comment type="caution">
    <text evidence="6">The sequence shown here is derived from an EMBL/GenBank/DDBJ whole genome shotgun (WGS) entry which is preliminary data.</text>
</comment>
<dbReference type="Pfam" id="PF10755">
    <property type="entry name" value="DUF2585"/>
    <property type="match status" value="1"/>
</dbReference>
<keyword evidence="1 5" id="KW-1003">Cell membrane</keyword>
<dbReference type="EMBL" id="VAFL01000004">
    <property type="protein sequence ID" value="TKW67231.1"/>
    <property type="molecule type" value="Genomic_DNA"/>
</dbReference>
<dbReference type="HAMAP" id="MF_01514">
    <property type="entry name" value="UPF0314"/>
    <property type="match status" value="1"/>
</dbReference>
<sequence length="183" mass="20509">MKRAILISVLIIAAAAAVLLAMGRVPICECGYVKLWHGQTMSSENSQHLSDWYTPSHVLHGLIFFAALWLFARRLSLGTRLIIATIIEAAWEIVENSPMIIERYRATTISLDYYGDSVINSVADMLAMLFGFWLARVLPVWASIALFVLAEAVTIYMIRDGLILNVLMLLWPLEAVRNWQSAG</sequence>
<keyword evidence="4 5" id="KW-0472">Membrane</keyword>
<evidence type="ECO:0000313" key="7">
    <source>
        <dbReference type="Proteomes" id="UP000315344"/>
    </source>
</evidence>
<feature type="transmembrane region" description="Helical" evidence="5">
    <location>
        <begin position="54"/>
        <end position="72"/>
    </location>
</feature>
<dbReference type="InterPro" id="IPR019691">
    <property type="entry name" value="DUF2585"/>
</dbReference>
<evidence type="ECO:0000313" key="6">
    <source>
        <dbReference type="EMBL" id="TKW67231.1"/>
    </source>
</evidence>
<name>A0A533I905_PARDE</name>
<dbReference type="NCBIfam" id="NF002099">
    <property type="entry name" value="PRK00944.1"/>
    <property type="match status" value="1"/>
</dbReference>
<organism evidence="6 7">
    <name type="scientific">Paracoccus denitrificans</name>
    <dbReference type="NCBI Taxonomy" id="266"/>
    <lineage>
        <taxon>Bacteria</taxon>
        <taxon>Pseudomonadati</taxon>
        <taxon>Pseudomonadota</taxon>
        <taxon>Alphaproteobacteria</taxon>
        <taxon>Rhodobacterales</taxon>
        <taxon>Paracoccaceae</taxon>
        <taxon>Paracoccus</taxon>
    </lineage>
</organism>
<comment type="similarity">
    <text evidence="5">Belongs to the UPF0314 family.</text>
</comment>
<comment type="subcellular location">
    <subcellularLocation>
        <location evidence="5">Cell membrane</location>
        <topology evidence="5">Multi-pass membrane protein</topology>
    </subcellularLocation>
</comment>